<name>A0A0P9EQF6_9ARCH</name>
<gene>
    <name evidence="1" type="ORF">SE19_08165</name>
</gene>
<evidence type="ECO:0000313" key="2">
    <source>
        <dbReference type="Proteomes" id="UP000050515"/>
    </source>
</evidence>
<accession>A0A0P9EQF6</accession>
<dbReference type="RefSeq" id="WP_054964491.1">
    <property type="nucleotide sequence ID" value="NZ_LJCQ01000374.1"/>
</dbReference>
<comment type="caution">
    <text evidence="1">The sequence shown here is derived from an EMBL/GenBank/DDBJ whole genome shotgun (WGS) entry which is preliminary data.</text>
</comment>
<reference evidence="1 2" key="1">
    <citation type="submission" date="2015-09" db="EMBL/GenBank/DDBJ databases">
        <title>Draft genome sequence of Acidiplasma aeolicum DSM 18409.</title>
        <authorList>
            <person name="Hemp J."/>
        </authorList>
    </citation>
    <scope>NUCLEOTIDE SEQUENCE [LARGE SCALE GENOMIC DNA]</scope>
    <source>
        <strain evidence="1 2">V</strain>
    </source>
</reference>
<protein>
    <submittedName>
        <fullName evidence="1">Uncharacterized protein</fullName>
    </submittedName>
</protein>
<dbReference type="EMBL" id="LJCQ01000374">
    <property type="protein sequence ID" value="KPV45828.1"/>
    <property type="molecule type" value="Genomic_DNA"/>
</dbReference>
<proteinExistence type="predicted"/>
<feature type="non-terminal residue" evidence="1">
    <location>
        <position position="286"/>
    </location>
</feature>
<dbReference type="Proteomes" id="UP000050515">
    <property type="component" value="Unassembled WGS sequence"/>
</dbReference>
<evidence type="ECO:0000313" key="1">
    <source>
        <dbReference type="EMBL" id="KPV45828.1"/>
    </source>
</evidence>
<sequence>MDEKLRISKAIYLLYLIQRNRIGINVKWAVLKPLMSFLFGENIFNELKDNLVISTFNEDATLEVININDLSYDIDQQAKEDLFQSVISYFAKFDEVSGIMHVVYLYRKLATMIVETIILNMNINCKSCNPELKLAMPIIVSDDFYYSKAFADYSKNEIKKLKFDINSFTEYLNQKWFIKLIIMVKDGEYGNYSYSKTSENIDPEFYNGVIFLIKNDGLASIVMHLDEFLSNKKINNAITKYNYKNLRKEKIRRFYDWLSIANDIAVGMEFLVGSFLFLPNHNELDG</sequence>
<dbReference type="AlphaFoldDB" id="A0A0P9EQF6"/>
<organism evidence="1 2">
    <name type="scientific">Acidiplasma aeolicum</name>
    <dbReference type="NCBI Taxonomy" id="507754"/>
    <lineage>
        <taxon>Archaea</taxon>
        <taxon>Methanobacteriati</taxon>
        <taxon>Thermoplasmatota</taxon>
        <taxon>Thermoplasmata</taxon>
        <taxon>Thermoplasmatales</taxon>
        <taxon>Ferroplasmaceae</taxon>
        <taxon>Acidiplasma</taxon>
    </lineage>
</organism>